<evidence type="ECO:0000256" key="1">
    <source>
        <dbReference type="SAM" id="Coils"/>
    </source>
</evidence>
<evidence type="ECO:0008006" key="4">
    <source>
        <dbReference type="Google" id="ProtNLM"/>
    </source>
</evidence>
<sequence length="223" mass="26072">MLALNAKEEEKKIEIKKEVFLVCGCFNKDWISLTNEQQKFDTLICCLCNRIANSAMELQCDEHENAEHVYLVGEECLQTYLKQNNGKCPIGQHEHCDFSKNKMARQQVSDLLVICPRQYDLNIYLQSNGGRKSGEKEEYGKCNCNYKGKIKEMKDHLNNSCNLMPIQQNNLLNIQSELGAMRQQIRQLKENDDEQKRQIQQLNVITFFFKKKKKKFNFNFLSG</sequence>
<reference evidence="2 3" key="1">
    <citation type="journal article" date="2013" name="Curr. Biol.">
        <title>The Genome of the Foraminiferan Reticulomyxa filosa.</title>
        <authorList>
            <person name="Glockner G."/>
            <person name="Hulsmann N."/>
            <person name="Schleicher M."/>
            <person name="Noegel A.A."/>
            <person name="Eichinger L."/>
            <person name="Gallinger C."/>
            <person name="Pawlowski J."/>
            <person name="Sierra R."/>
            <person name="Euteneuer U."/>
            <person name="Pillet L."/>
            <person name="Moustafa A."/>
            <person name="Platzer M."/>
            <person name="Groth M."/>
            <person name="Szafranski K."/>
            <person name="Schliwa M."/>
        </authorList>
    </citation>
    <scope>NUCLEOTIDE SEQUENCE [LARGE SCALE GENOMIC DNA]</scope>
</reference>
<gene>
    <name evidence="2" type="ORF">RFI_20927</name>
</gene>
<protein>
    <recommendedName>
        <fullName evidence="4">TRAF-type domain-containing protein</fullName>
    </recommendedName>
</protein>
<dbReference type="Gene3D" id="3.30.40.10">
    <property type="entry name" value="Zinc/RING finger domain, C3HC4 (zinc finger)"/>
    <property type="match status" value="1"/>
</dbReference>
<dbReference type="EMBL" id="ASPP01018284">
    <property type="protein sequence ID" value="ETO16415.1"/>
    <property type="molecule type" value="Genomic_DNA"/>
</dbReference>
<comment type="caution">
    <text evidence="2">The sequence shown here is derived from an EMBL/GenBank/DDBJ whole genome shotgun (WGS) entry which is preliminary data.</text>
</comment>
<organism evidence="2 3">
    <name type="scientific">Reticulomyxa filosa</name>
    <dbReference type="NCBI Taxonomy" id="46433"/>
    <lineage>
        <taxon>Eukaryota</taxon>
        <taxon>Sar</taxon>
        <taxon>Rhizaria</taxon>
        <taxon>Retaria</taxon>
        <taxon>Foraminifera</taxon>
        <taxon>Monothalamids</taxon>
        <taxon>Reticulomyxidae</taxon>
        <taxon>Reticulomyxa</taxon>
    </lineage>
</organism>
<keyword evidence="1" id="KW-0175">Coiled coil</keyword>
<name>X6MTJ6_RETFI</name>
<proteinExistence type="predicted"/>
<evidence type="ECO:0000313" key="2">
    <source>
        <dbReference type="EMBL" id="ETO16415.1"/>
    </source>
</evidence>
<evidence type="ECO:0000313" key="3">
    <source>
        <dbReference type="Proteomes" id="UP000023152"/>
    </source>
</evidence>
<dbReference type="AlphaFoldDB" id="X6MTJ6"/>
<dbReference type="Proteomes" id="UP000023152">
    <property type="component" value="Unassembled WGS sequence"/>
</dbReference>
<accession>X6MTJ6</accession>
<keyword evidence="3" id="KW-1185">Reference proteome</keyword>
<dbReference type="InterPro" id="IPR013083">
    <property type="entry name" value="Znf_RING/FYVE/PHD"/>
</dbReference>
<feature type="coiled-coil region" evidence="1">
    <location>
        <begin position="171"/>
        <end position="205"/>
    </location>
</feature>